<keyword evidence="2" id="KW-1185">Reference proteome</keyword>
<organism evidence="1 2">
    <name type="scientific">Methylobacterium crusticola</name>
    <dbReference type="NCBI Taxonomy" id="1697972"/>
    <lineage>
        <taxon>Bacteria</taxon>
        <taxon>Pseudomonadati</taxon>
        <taxon>Pseudomonadota</taxon>
        <taxon>Alphaproteobacteria</taxon>
        <taxon>Hyphomicrobiales</taxon>
        <taxon>Methylobacteriaceae</taxon>
        <taxon>Methylobacterium</taxon>
    </lineage>
</organism>
<gene>
    <name evidence="1" type="ORF">OPKNFCMD_3025</name>
</gene>
<sequence>MPKQEALSPTMRAECARAGRVLLDRALGRLGREDREAFWSAVDSLYAPPRPADGSAPAAAARR</sequence>
<comment type="caution">
    <text evidence="1">The sequence shown here is derived from an EMBL/GenBank/DDBJ whole genome shotgun (WGS) entry which is preliminary data.</text>
</comment>
<dbReference type="EMBL" id="BPQH01000009">
    <property type="protein sequence ID" value="GJD50286.1"/>
    <property type="molecule type" value="Genomic_DNA"/>
</dbReference>
<evidence type="ECO:0008006" key="3">
    <source>
        <dbReference type="Google" id="ProtNLM"/>
    </source>
</evidence>
<accession>A0ABQ4R088</accession>
<proteinExistence type="predicted"/>
<reference evidence="1" key="1">
    <citation type="journal article" date="2021" name="Front. Microbiol.">
        <title>Comprehensive Comparative Genomics and Phenotyping of Methylobacterium Species.</title>
        <authorList>
            <person name="Alessa O."/>
            <person name="Ogura Y."/>
            <person name="Fujitani Y."/>
            <person name="Takami H."/>
            <person name="Hayashi T."/>
            <person name="Sahin N."/>
            <person name="Tani A."/>
        </authorList>
    </citation>
    <scope>NUCLEOTIDE SEQUENCE</scope>
    <source>
        <strain evidence="1">KCTC 52305</strain>
    </source>
</reference>
<dbReference type="RefSeq" id="WP_128562504.1">
    <property type="nucleotide sequence ID" value="NZ_BPQH01000009.1"/>
</dbReference>
<name>A0ABQ4R088_9HYPH</name>
<dbReference type="Proteomes" id="UP001055167">
    <property type="component" value="Unassembled WGS sequence"/>
</dbReference>
<evidence type="ECO:0000313" key="1">
    <source>
        <dbReference type="EMBL" id="GJD50286.1"/>
    </source>
</evidence>
<reference evidence="1" key="2">
    <citation type="submission" date="2021-08" db="EMBL/GenBank/DDBJ databases">
        <authorList>
            <person name="Tani A."/>
            <person name="Ola A."/>
            <person name="Ogura Y."/>
            <person name="Katsura K."/>
            <person name="Hayashi T."/>
        </authorList>
    </citation>
    <scope>NUCLEOTIDE SEQUENCE</scope>
    <source>
        <strain evidence="1">KCTC 52305</strain>
    </source>
</reference>
<evidence type="ECO:0000313" key="2">
    <source>
        <dbReference type="Proteomes" id="UP001055167"/>
    </source>
</evidence>
<protein>
    <recommendedName>
        <fullName evidence="3">MarR family transcriptional regulator</fullName>
    </recommendedName>
</protein>